<organism evidence="3 4">
    <name type="scientific">Myceligenerans salitolerans</name>
    <dbReference type="NCBI Taxonomy" id="1230528"/>
    <lineage>
        <taxon>Bacteria</taxon>
        <taxon>Bacillati</taxon>
        <taxon>Actinomycetota</taxon>
        <taxon>Actinomycetes</taxon>
        <taxon>Micrococcales</taxon>
        <taxon>Promicromonosporaceae</taxon>
        <taxon>Myceligenerans</taxon>
    </lineage>
</organism>
<keyword evidence="2" id="KW-0812">Transmembrane</keyword>
<dbReference type="RefSeq" id="WP_207277043.1">
    <property type="nucleotide sequence ID" value="NZ_JAFMPK010000048.1"/>
</dbReference>
<proteinExistence type="predicted"/>
<reference evidence="3 4" key="1">
    <citation type="submission" date="2021-03" db="EMBL/GenBank/DDBJ databases">
        <authorList>
            <person name="Xin L."/>
        </authorList>
    </citation>
    <scope>NUCLEOTIDE SEQUENCE [LARGE SCALE GENOMIC DNA]</scope>
    <source>
        <strain evidence="3 4">XHU 5031</strain>
    </source>
</reference>
<keyword evidence="2" id="KW-1133">Transmembrane helix</keyword>
<evidence type="ECO:0008006" key="5">
    <source>
        <dbReference type="Google" id="ProtNLM"/>
    </source>
</evidence>
<comment type="caution">
    <text evidence="3">The sequence shown here is derived from an EMBL/GenBank/DDBJ whole genome shotgun (WGS) entry which is preliminary data.</text>
</comment>
<feature type="compositionally biased region" description="Basic and acidic residues" evidence="1">
    <location>
        <begin position="121"/>
        <end position="133"/>
    </location>
</feature>
<accession>A0ABS3IDP6</accession>
<evidence type="ECO:0000256" key="1">
    <source>
        <dbReference type="SAM" id="MobiDB-lite"/>
    </source>
</evidence>
<evidence type="ECO:0000256" key="2">
    <source>
        <dbReference type="SAM" id="Phobius"/>
    </source>
</evidence>
<evidence type="ECO:0000313" key="4">
    <source>
        <dbReference type="Proteomes" id="UP000664617"/>
    </source>
</evidence>
<keyword evidence="2" id="KW-0472">Membrane</keyword>
<keyword evidence="4" id="KW-1185">Reference proteome</keyword>
<sequence length="133" mass="14162">MTTTPTPHELDQLAATELAELREDVRLARLILGRIRQAASRAGWGIAAGVAGTGIAIFTGTGWLADLAAAVALFSLLAVIGLTLLAAFLGDPPDPEADDRLAAWWPDDDHDHDDAPDEDPADPRRGSADPRYR</sequence>
<dbReference type="EMBL" id="JAFMPK010000048">
    <property type="protein sequence ID" value="MBO0611100.1"/>
    <property type="molecule type" value="Genomic_DNA"/>
</dbReference>
<gene>
    <name evidence="3" type="ORF">J0911_18940</name>
</gene>
<name>A0ABS3IDP6_9MICO</name>
<feature type="transmembrane region" description="Helical" evidence="2">
    <location>
        <begin position="42"/>
        <end position="61"/>
    </location>
</feature>
<reference evidence="4" key="2">
    <citation type="submission" date="2023-07" db="EMBL/GenBank/DDBJ databases">
        <title>Myceligenerans salitolerans sp. nov., a halotolerant actinomycete isolated from a salt lake in Xinjiang, China.</title>
        <authorList>
            <person name="Guan T."/>
        </authorList>
    </citation>
    <scope>NUCLEOTIDE SEQUENCE [LARGE SCALE GENOMIC DNA]</scope>
    <source>
        <strain evidence="4">XHU 5031</strain>
    </source>
</reference>
<evidence type="ECO:0000313" key="3">
    <source>
        <dbReference type="EMBL" id="MBO0611100.1"/>
    </source>
</evidence>
<dbReference type="Proteomes" id="UP000664617">
    <property type="component" value="Unassembled WGS sequence"/>
</dbReference>
<feature type="transmembrane region" description="Helical" evidence="2">
    <location>
        <begin position="67"/>
        <end position="90"/>
    </location>
</feature>
<protein>
    <recommendedName>
        <fullName evidence="5">Phage holin family protein</fullName>
    </recommendedName>
</protein>
<feature type="region of interest" description="Disordered" evidence="1">
    <location>
        <begin position="97"/>
        <end position="133"/>
    </location>
</feature>